<keyword evidence="7" id="KW-0175">Coiled coil</keyword>
<dbReference type="EC" id="2.7.13.3" evidence="2"/>
<keyword evidence="12" id="KW-1185">Reference proteome</keyword>
<dbReference type="PANTHER" id="PTHR45339:SF1">
    <property type="entry name" value="HYBRID SIGNAL TRANSDUCTION HISTIDINE KINASE J"/>
    <property type="match status" value="1"/>
</dbReference>
<dbReference type="InterPro" id="IPR004358">
    <property type="entry name" value="Sig_transdc_His_kin-like_C"/>
</dbReference>
<dbReference type="Gene3D" id="3.30.565.10">
    <property type="entry name" value="Histidine kinase-like ATPase, C-terminal domain"/>
    <property type="match status" value="1"/>
</dbReference>
<dbReference type="Pfam" id="PF02518">
    <property type="entry name" value="HATPase_c"/>
    <property type="match status" value="1"/>
</dbReference>
<dbReference type="Gene3D" id="1.10.287.130">
    <property type="match status" value="1"/>
</dbReference>
<dbReference type="PRINTS" id="PR00344">
    <property type="entry name" value="BCTRLSENSOR"/>
</dbReference>
<feature type="domain" description="Response regulatory" evidence="10">
    <location>
        <begin position="772"/>
        <end position="819"/>
    </location>
</feature>
<dbReference type="InterPro" id="IPR005467">
    <property type="entry name" value="His_kinase_dom"/>
</dbReference>
<sequence>MNKLELWNNLSVKHKMLLLVLLPLALIVFLASRQITSLNNQLADLEKVERLVRYSEVLSDVQSKANDARPTSDVVDITSSLESLKVLGAEIFPSDEAVRLSGLLDDYQESVVSVAEAADYVEKQELVEWQVDTYKQILMIIEKSPAKAVLPVVDGHMVALSQLEWLVFWADEEIWQTSALIQSYQSGEASDELSKQEIANLVQNQQLFVERFVAINADPMQVNLLLDSFSNPAFEESSMFRNVLLSSEGVASLSSAEIKAGIDALNLRSNLIQGVSLSIEEQLRQEIRTLVAGFEQQRMGFLTVVSLLTVMLIVIGVNLALRVTRNLGLVLKFLEQEDDNQAISLTSKIGGKDELSRFAKEVERLTHERIEGEKRLLEAKEDAEQAKEDAIQASKAKSSFLANMSHEIRTPLNGVIGISEVLSDTDLTATQKDYVDTIETSSHLLLSLINDILDFSKIESGMLQINPHSTSIRETIYDIASIVAPKVKEKGIELNVDIDSKVPFRVLADDHRMRQVLMNFMSNAVKFTEEGTVTIGVQYQGESENMANLLFEVKDSGIGIDKARQSKIFEAFAQEDDSTTRQFGGTGLGLAISTQLIELMGGKIQLDSVKGVGSRFYFTLSLAIDEHDYQHRNPLVYDELVMVCNSSVYEERIKRDLQFYGLTVDRVSQSLNELSLTDASNKTLLIYVDGGGVDSEEDSKRFAEINGQGTAICLIRQFDSANKDFGRNICALITYPLLGNRLLKSLEACCKSLAQGAVYASVGSKEVDNRIRVLLVEDNLVNQKVATLHLKKIGCEFDVANHGQEAVELYEKNQTIRLS</sequence>
<dbReference type="PANTHER" id="PTHR45339">
    <property type="entry name" value="HYBRID SIGNAL TRANSDUCTION HISTIDINE KINASE J"/>
    <property type="match status" value="1"/>
</dbReference>
<dbReference type="Proteomes" id="UP000029223">
    <property type="component" value="Unassembled WGS sequence"/>
</dbReference>
<dbReference type="InterPro" id="IPR011006">
    <property type="entry name" value="CheY-like_superfamily"/>
</dbReference>
<evidence type="ECO:0000256" key="5">
    <source>
        <dbReference type="ARBA" id="ARBA00023012"/>
    </source>
</evidence>
<dbReference type="PROSITE" id="PS50110">
    <property type="entry name" value="RESPONSE_REGULATORY"/>
    <property type="match status" value="1"/>
</dbReference>
<keyword evidence="4" id="KW-0378">Hydrolase</keyword>
<dbReference type="EMBL" id="BBMS01000056">
    <property type="protein sequence ID" value="GAL29051.1"/>
    <property type="molecule type" value="Genomic_DNA"/>
</dbReference>
<dbReference type="InterPro" id="IPR003661">
    <property type="entry name" value="HisK_dim/P_dom"/>
</dbReference>
<evidence type="ECO:0000313" key="11">
    <source>
        <dbReference type="EMBL" id="GAL29051.1"/>
    </source>
</evidence>
<evidence type="ECO:0000256" key="2">
    <source>
        <dbReference type="ARBA" id="ARBA00012438"/>
    </source>
</evidence>
<name>A0ABQ0JJZ1_9VIBR</name>
<dbReference type="PROSITE" id="PS50109">
    <property type="entry name" value="HIS_KIN"/>
    <property type="match status" value="1"/>
</dbReference>
<keyword evidence="3" id="KW-0597">Phosphoprotein</keyword>
<feature type="coiled-coil region" evidence="7">
    <location>
        <begin position="362"/>
        <end position="396"/>
    </location>
</feature>
<dbReference type="Pfam" id="PF00512">
    <property type="entry name" value="HisKA"/>
    <property type="match status" value="1"/>
</dbReference>
<dbReference type="SMART" id="SM00387">
    <property type="entry name" value="HATPase_c"/>
    <property type="match status" value="1"/>
</dbReference>
<evidence type="ECO:0000259" key="10">
    <source>
        <dbReference type="PROSITE" id="PS50110"/>
    </source>
</evidence>
<comment type="caution">
    <text evidence="11">The sequence shown here is derived from an EMBL/GenBank/DDBJ whole genome shotgun (WGS) entry which is preliminary data.</text>
</comment>
<dbReference type="InterPro" id="IPR036890">
    <property type="entry name" value="HATPase_C_sf"/>
</dbReference>
<evidence type="ECO:0000256" key="1">
    <source>
        <dbReference type="ARBA" id="ARBA00000085"/>
    </source>
</evidence>
<dbReference type="InterPro" id="IPR036097">
    <property type="entry name" value="HisK_dim/P_sf"/>
</dbReference>
<feature type="domain" description="Histidine kinase" evidence="9">
    <location>
        <begin position="403"/>
        <end position="624"/>
    </location>
</feature>
<dbReference type="InterPro" id="IPR003594">
    <property type="entry name" value="HATPase_dom"/>
</dbReference>
<protein>
    <recommendedName>
        <fullName evidence="2">histidine kinase</fullName>
        <ecNumber evidence="2">2.7.13.3</ecNumber>
    </recommendedName>
</protein>
<keyword evidence="8" id="KW-1133">Transmembrane helix</keyword>
<dbReference type="SUPFAM" id="SSF55874">
    <property type="entry name" value="ATPase domain of HSP90 chaperone/DNA topoisomerase II/histidine kinase"/>
    <property type="match status" value="1"/>
</dbReference>
<dbReference type="SUPFAM" id="SSF52172">
    <property type="entry name" value="CheY-like"/>
    <property type="match status" value="1"/>
</dbReference>
<accession>A0ABQ0JJZ1</accession>
<evidence type="ECO:0000256" key="8">
    <source>
        <dbReference type="SAM" id="Phobius"/>
    </source>
</evidence>
<comment type="caution">
    <text evidence="6">Lacks conserved residue(s) required for the propagation of feature annotation.</text>
</comment>
<organism evidence="11 12">
    <name type="scientific">Vibrio variabilis</name>
    <dbReference type="NCBI Taxonomy" id="990271"/>
    <lineage>
        <taxon>Bacteria</taxon>
        <taxon>Pseudomonadati</taxon>
        <taxon>Pseudomonadota</taxon>
        <taxon>Gammaproteobacteria</taxon>
        <taxon>Vibrionales</taxon>
        <taxon>Vibrionaceae</taxon>
        <taxon>Vibrio</taxon>
    </lineage>
</organism>
<evidence type="ECO:0000256" key="4">
    <source>
        <dbReference type="ARBA" id="ARBA00022801"/>
    </source>
</evidence>
<gene>
    <name evidence="11" type="ORF">JCM19239_2386</name>
</gene>
<dbReference type="SMART" id="SM00388">
    <property type="entry name" value="HisKA"/>
    <property type="match status" value="1"/>
</dbReference>
<evidence type="ECO:0000256" key="7">
    <source>
        <dbReference type="SAM" id="Coils"/>
    </source>
</evidence>
<reference evidence="12" key="1">
    <citation type="submission" date="2014-09" db="EMBL/GenBank/DDBJ databases">
        <title>Vibrio variabilis JCM 19239. (C206) whole genome shotgun sequence.</title>
        <authorList>
            <person name="Sawabe T."/>
            <person name="Meirelles P."/>
            <person name="Nakanishi M."/>
            <person name="Sayaka M."/>
            <person name="Hattori M."/>
            <person name="Ohkuma M."/>
        </authorList>
    </citation>
    <scope>NUCLEOTIDE SEQUENCE [LARGE SCALE GENOMIC DNA]</scope>
    <source>
        <strain evidence="12">JCM 19239</strain>
    </source>
</reference>
<keyword evidence="8" id="KW-0472">Membrane</keyword>
<comment type="catalytic activity">
    <reaction evidence="1">
        <text>ATP + protein L-histidine = ADP + protein N-phospho-L-histidine.</text>
        <dbReference type="EC" id="2.7.13.3"/>
    </reaction>
</comment>
<dbReference type="CDD" id="cd00082">
    <property type="entry name" value="HisKA"/>
    <property type="match status" value="1"/>
</dbReference>
<dbReference type="SUPFAM" id="SSF47384">
    <property type="entry name" value="Homodimeric domain of signal transducing histidine kinase"/>
    <property type="match status" value="1"/>
</dbReference>
<evidence type="ECO:0000256" key="6">
    <source>
        <dbReference type="PROSITE-ProRule" id="PRU00169"/>
    </source>
</evidence>
<feature type="transmembrane region" description="Helical" evidence="8">
    <location>
        <begin position="299"/>
        <end position="321"/>
    </location>
</feature>
<evidence type="ECO:0000256" key="3">
    <source>
        <dbReference type="ARBA" id="ARBA00022553"/>
    </source>
</evidence>
<dbReference type="CDD" id="cd16922">
    <property type="entry name" value="HATPase_EvgS-ArcB-TorS-like"/>
    <property type="match status" value="1"/>
</dbReference>
<evidence type="ECO:0000313" key="12">
    <source>
        <dbReference type="Proteomes" id="UP000029223"/>
    </source>
</evidence>
<keyword evidence="8" id="KW-0812">Transmembrane</keyword>
<keyword evidence="5" id="KW-0902">Two-component regulatory system</keyword>
<dbReference type="Gene3D" id="3.40.50.2300">
    <property type="match status" value="1"/>
</dbReference>
<proteinExistence type="predicted"/>
<dbReference type="InterPro" id="IPR001789">
    <property type="entry name" value="Sig_transdc_resp-reg_receiver"/>
</dbReference>
<evidence type="ECO:0000259" key="9">
    <source>
        <dbReference type="PROSITE" id="PS50109"/>
    </source>
</evidence>